<dbReference type="GeneID" id="112279562"/>
<evidence type="ECO:0000313" key="3">
    <source>
        <dbReference type="EnsemblPlants" id="Pp3c3_10090V3.1"/>
    </source>
</evidence>
<reference evidence="2 4" key="2">
    <citation type="journal article" date="2018" name="Plant J.">
        <title>The Physcomitrella patens chromosome-scale assembly reveals moss genome structure and evolution.</title>
        <authorList>
            <person name="Lang D."/>
            <person name="Ullrich K.K."/>
            <person name="Murat F."/>
            <person name="Fuchs J."/>
            <person name="Jenkins J."/>
            <person name="Haas F.B."/>
            <person name="Piednoel M."/>
            <person name="Gundlach H."/>
            <person name="Van Bel M."/>
            <person name="Meyberg R."/>
            <person name="Vives C."/>
            <person name="Morata J."/>
            <person name="Symeonidi A."/>
            <person name="Hiss M."/>
            <person name="Muchero W."/>
            <person name="Kamisugi Y."/>
            <person name="Saleh O."/>
            <person name="Blanc G."/>
            <person name="Decker E.L."/>
            <person name="van Gessel N."/>
            <person name="Grimwood J."/>
            <person name="Hayes R.D."/>
            <person name="Graham S.W."/>
            <person name="Gunter L.E."/>
            <person name="McDaniel S.F."/>
            <person name="Hoernstein S.N.W."/>
            <person name="Larsson A."/>
            <person name="Li F.W."/>
            <person name="Perroud P.F."/>
            <person name="Phillips J."/>
            <person name="Ranjan P."/>
            <person name="Rokshar D.S."/>
            <person name="Rothfels C.J."/>
            <person name="Schneider L."/>
            <person name="Shu S."/>
            <person name="Stevenson D.W."/>
            <person name="Thummler F."/>
            <person name="Tillich M."/>
            <person name="Villarreal Aguilar J.C."/>
            <person name="Widiez T."/>
            <person name="Wong G.K."/>
            <person name="Wymore A."/>
            <person name="Zhang Y."/>
            <person name="Zimmer A.D."/>
            <person name="Quatrano R.S."/>
            <person name="Mayer K.F.X."/>
            <person name="Goodstein D."/>
            <person name="Casacuberta J.M."/>
            <person name="Vandepoele K."/>
            <person name="Reski R."/>
            <person name="Cuming A.C."/>
            <person name="Tuskan G.A."/>
            <person name="Maumus F."/>
            <person name="Salse J."/>
            <person name="Schmutz J."/>
            <person name="Rensing S.A."/>
        </authorList>
    </citation>
    <scope>NUCLEOTIDE SEQUENCE [LARGE SCALE GENOMIC DNA]</scope>
    <source>
        <strain evidence="3 4">cv. Gransden 2004</strain>
    </source>
</reference>
<dbReference type="EnsemblPlants" id="Pp3c3_10090V3.3">
    <property type="protein sequence ID" value="Pp3c3_10090V3.3"/>
    <property type="gene ID" value="Pp3c3_10090"/>
</dbReference>
<dbReference type="Gramene" id="Pp3c3_10090V3.5">
    <property type="protein sequence ID" value="Pp3c3_10090V3.5"/>
    <property type="gene ID" value="Pp3c3_10090"/>
</dbReference>
<dbReference type="RefSeq" id="XP_024369911.1">
    <property type="nucleotide sequence ID" value="XM_024514143.2"/>
</dbReference>
<evidence type="ECO:0000313" key="2">
    <source>
        <dbReference type="EMBL" id="PNR57217.1"/>
    </source>
</evidence>
<dbReference type="Gramene" id="Pp3c3_10090V3.2">
    <property type="protein sequence ID" value="Pp3c3_10090V3.2"/>
    <property type="gene ID" value="Pp3c3_10090"/>
</dbReference>
<dbReference type="Gramene" id="Pp3c3_10090V3.1">
    <property type="protein sequence ID" value="Pp3c3_10090V3.1"/>
    <property type="gene ID" value="Pp3c3_10090"/>
</dbReference>
<dbReference type="EMBL" id="ABEU02000003">
    <property type="protein sequence ID" value="PNR57217.1"/>
    <property type="molecule type" value="Genomic_DNA"/>
</dbReference>
<dbReference type="EnsemblPlants" id="Pp3c3_10090V3.4">
    <property type="protein sequence ID" value="Pp3c3_10090V3.4"/>
    <property type="gene ID" value="Pp3c3_10090"/>
</dbReference>
<gene>
    <name evidence="3" type="primary">LOC112279562</name>
    <name evidence="2" type="ORF">PHYPA_004210</name>
</gene>
<dbReference type="RefSeq" id="XP_024369914.1">
    <property type="nucleotide sequence ID" value="XM_024514146.2"/>
</dbReference>
<dbReference type="RefSeq" id="XP_073388604.1">
    <property type="nucleotide sequence ID" value="XM_073532503.1"/>
</dbReference>
<accession>A0A2K1KTV2</accession>
<reference evidence="3" key="3">
    <citation type="submission" date="2020-12" db="UniProtKB">
        <authorList>
            <consortium name="EnsemblPlants"/>
        </authorList>
    </citation>
    <scope>IDENTIFICATION</scope>
</reference>
<dbReference type="AlphaFoldDB" id="A0A2K1KTV2"/>
<name>A0A2K1KTV2_PHYPA</name>
<organism evidence="2">
    <name type="scientific">Physcomitrium patens</name>
    <name type="common">Spreading-leaved earth moss</name>
    <name type="synonym">Physcomitrella patens</name>
    <dbReference type="NCBI Taxonomy" id="3218"/>
    <lineage>
        <taxon>Eukaryota</taxon>
        <taxon>Viridiplantae</taxon>
        <taxon>Streptophyta</taxon>
        <taxon>Embryophyta</taxon>
        <taxon>Bryophyta</taxon>
        <taxon>Bryophytina</taxon>
        <taxon>Bryopsida</taxon>
        <taxon>Funariidae</taxon>
        <taxon>Funariales</taxon>
        <taxon>Funariaceae</taxon>
        <taxon>Physcomitrium</taxon>
    </lineage>
</organism>
<protein>
    <submittedName>
        <fullName evidence="2 3">Uncharacterized protein</fullName>
    </submittedName>
</protein>
<feature type="region of interest" description="Disordered" evidence="1">
    <location>
        <begin position="288"/>
        <end position="309"/>
    </location>
</feature>
<keyword evidence="4" id="KW-1185">Reference proteome</keyword>
<dbReference type="Gramene" id="Pp3c3_10090V3.3">
    <property type="protein sequence ID" value="Pp3c3_10090V3.3"/>
    <property type="gene ID" value="Pp3c3_10090"/>
</dbReference>
<dbReference type="PaxDb" id="3218-PP1S74_58V6.1"/>
<dbReference type="EnsemblPlants" id="Pp3c3_10090V3.1">
    <property type="protein sequence ID" value="Pp3c3_10090V3.1"/>
    <property type="gene ID" value="Pp3c3_10090"/>
</dbReference>
<dbReference type="OrthoDB" id="10427405at2759"/>
<evidence type="ECO:0000313" key="4">
    <source>
        <dbReference type="Proteomes" id="UP000006727"/>
    </source>
</evidence>
<sequence>MPADICRPPAGKRSLTRVSGTSSFDIFRSNNTRPCSPPHATRVFNDATVKGSNPLLEAAREMHEGVSSCKPCRSNPQNQSSFARGSESQITFGECMTPKEAEGLIVRRPRSECRQMDLVGNHRLEENCGGVGLDVSGGLTFRPCSSSKTQELAGHDVFAFTNASDSPPPPVRVPYCPQEIRIPPHEMPRNPKRLESHLQMGDLVVSPKRPSTCPSSISYQIRSPNCEGYDFFSRARLVEEAKTRAFRGNNIFDFNDEPRNMEEDGHNFTLSKLARRRDLRGNDIFGDSKLGDTSDLRSPAPYGRRHVGPCNSQFLRENPLSSTDSACHRTALESDSV</sequence>
<dbReference type="Gramene" id="Pp3c3_10090V3.4">
    <property type="protein sequence ID" value="Pp3c3_10090V3.4"/>
    <property type="gene ID" value="Pp3c3_10090"/>
</dbReference>
<evidence type="ECO:0000256" key="1">
    <source>
        <dbReference type="SAM" id="MobiDB-lite"/>
    </source>
</evidence>
<dbReference type="Proteomes" id="UP000006727">
    <property type="component" value="Chromosome 3"/>
</dbReference>
<reference evidence="2 4" key="1">
    <citation type="journal article" date="2008" name="Science">
        <title>The Physcomitrella genome reveals evolutionary insights into the conquest of land by plants.</title>
        <authorList>
            <person name="Rensing S."/>
            <person name="Lang D."/>
            <person name="Zimmer A."/>
            <person name="Terry A."/>
            <person name="Salamov A."/>
            <person name="Shapiro H."/>
            <person name="Nishiyama T."/>
            <person name="Perroud P.-F."/>
            <person name="Lindquist E."/>
            <person name="Kamisugi Y."/>
            <person name="Tanahashi T."/>
            <person name="Sakakibara K."/>
            <person name="Fujita T."/>
            <person name="Oishi K."/>
            <person name="Shin-I T."/>
            <person name="Kuroki Y."/>
            <person name="Toyoda A."/>
            <person name="Suzuki Y."/>
            <person name="Hashimoto A."/>
            <person name="Yamaguchi K."/>
            <person name="Sugano A."/>
            <person name="Kohara Y."/>
            <person name="Fujiyama A."/>
            <person name="Anterola A."/>
            <person name="Aoki S."/>
            <person name="Ashton N."/>
            <person name="Barbazuk W.B."/>
            <person name="Barker E."/>
            <person name="Bennetzen J."/>
            <person name="Bezanilla M."/>
            <person name="Blankenship R."/>
            <person name="Cho S.H."/>
            <person name="Dutcher S."/>
            <person name="Estelle M."/>
            <person name="Fawcett J.A."/>
            <person name="Gundlach H."/>
            <person name="Hanada K."/>
            <person name="Heyl A."/>
            <person name="Hicks K.A."/>
            <person name="Hugh J."/>
            <person name="Lohr M."/>
            <person name="Mayer K."/>
            <person name="Melkozernov A."/>
            <person name="Murata T."/>
            <person name="Nelson D."/>
            <person name="Pils B."/>
            <person name="Prigge M."/>
            <person name="Reiss B."/>
            <person name="Renner T."/>
            <person name="Rombauts S."/>
            <person name="Rushton P."/>
            <person name="Sanderfoot A."/>
            <person name="Schween G."/>
            <person name="Shiu S.-H."/>
            <person name="Stueber K."/>
            <person name="Theodoulou F.L."/>
            <person name="Tu H."/>
            <person name="Van de Peer Y."/>
            <person name="Verrier P.J."/>
            <person name="Waters E."/>
            <person name="Wood A."/>
            <person name="Yang L."/>
            <person name="Cove D."/>
            <person name="Cuming A."/>
            <person name="Hasebe M."/>
            <person name="Lucas S."/>
            <person name="Mishler D.B."/>
            <person name="Reski R."/>
            <person name="Grigoriev I."/>
            <person name="Quatrano R.S."/>
            <person name="Boore J.L."/>
        </authorList>
    </citation>
    <scope>NUCLEOTIDE SEQUENCE [LARGE SCALE GENOMIC DNA]</scope>
    <source>
        <strain evidence="3 4">cv. Gransden 2004</strain>
    </source>
</reference>
<dbReference type="EnsemblPlants" id="Pp3c3_10090V3.5">
    <property type="protein sequence ID" value="Pp3c3_10090V3.5"/>
    <property type="gene ID" value="Pp3c3_10090"/>
</dbReference>
<dbReference type="EnsemblPlants" id="Pp3c3_10090V3.2">
    <property type="protein sequence ID" value="Pp3c3_10090V3.2"/>
    <property type="gene ID" value="Pp3c3_10090"/>
</dbReference>
<proteinExistence type="predicted"/>